<dbReference type="STRING" id="651662.SAMN04488069_11410"/>
<gene>
    <name evidence="1" type="ORF">SAMN04488069_11410</name>
</gene>
<evidence type="ECO:0000313" key="2">
    <source>
        <dbReference type="Proteomes" id="UP000199249"/>
    </source>
</evidence>
<keyword evidence="2" id="KW-1185">Reference proteome</keyword>
<dbReference type="SUPFAM" id="SSF102588">
    <property type="entry name" value="LmbE-like"/>
    <property type="match status" value="1"/>
</dbReference>
<organism evidence="1 2">
    <name type="scientific">Hymenobacter psychrophilus</name>
    <dbReference type="NCBI Taxonomy" id="651662"/>
    <lineage>
        <taxon>Bacteria</taxon>
        <taxon>Pseudomonadati</taxon>
        <taxon>Bacteroidota</taxon>
        <taxon>Cytophagia</taxon>
        <taxon>Cytophagales</taxon>
        <taxon>Hymenobacteraceae</taxon>
        <taxon>Hymenobacter</taxon>
    </lineage>
</organism>
<reference evidence="2" key="1">
    <citation type="submission" date="2016-10" db="EMBL/GenBank/DDBJ databases">
        <authorList>
            <person name="Varghese N."/>
            <person name="Submissions S."/>
        </authorList>
    </citation>
    <scope>NUCLEOTIDE SEQUENCE [LARGE SCALE GENOMIC DNA]</scope>
    <source>
        <strain evidence="2">CGMCC 1.8975</strain>
    </source>
</reference>
<proteinExistence type="predicted"/>
<sequence length="53" mass="5805">MKLDVLTLAAHLDDAEMGCAGTLLRHVAANRRVGVVDLTRRELCTRASAELRD</sequence>
<dbReference type="EMBL" id="FNOV01000014">
    <property type="protein sequence ID" value="SDY80275.1"/>
    <property type="molecule type" value="Genomic_DNA"/>
</dbReference>
<dbReference type="Proteomes" id="UP000199249">
    <property type="component" value="Unassembled WGS sequence"/>
</dbReference>
<dbReference type="InterPro" id="IPR003737">
    <property type="entry name" value="GlcNAc_PI_deacetylase-related"/>
</dbReference>
<dbReference type="RefSeq" id="WP_092742978.1">
    <property type="nucleotide sequence ID" value="NZ_FNOV01000014.1"/>
</dbReference>
<dbReference type="InterPro" id="IPR024078">
    <property type="entry name" value="LmbE-like_dom_sf"/>
</dbReference>
<evidence type="ECO:0000313" key="1">
    <source>
        <dbReference type="EMBL" id="SDY80275.1"/>
    </source>
</evidence>
<dbReference type="Pfam" id="PF02585">
    <property type="entry name" value="PIG-L"/>
    <property type="match status" value="1"/>
</dbReference>
<dbReference type="AlphaFoldDB" id="A0A1H3MVQ8"/>
<name>A0A1H3MVQ8_9BACT</name>
<protein>
    <submittedName>
        <fullName evidence="1">GlcNAc-PI de-N-acetylase</fullName>
    </submittedName>
</protein>
<dbReference type="Gene3D" id="3.40.50.10320">
    <property type="entry name" value="LmbE-like"/>
    <property type="match status" value="1"/>
</dbReference>
<accession>A0A1H3MVQ8</accession>
<dbReference type="OrthoDB" id="9778719at2"/>